<proteinExistence type="predicted"/>
<dbReference type="EMBL" id="JAYMYQ010000004">
    <property type="protein sequence ID" value="KAK7339027.1"/>
    <property type="molecule type" value="Genomic_DNA"/>
</dbReference>
<sequence length="151" mass="17271">MFVFVITNKGAEKELLDRSYKGYKLGDYSSWLQKKDQQCQHMKEDINCMHVGNLAPILSPSFSTIPLISSTLRIINDNYNNLMIYNSPLWFSRKAPRRVVPSMVVNRSVISVVGLLVAQEHVQKGSKFILLVEEKEQHEKCSYISCSAKCK</sequence>
<evidence type="ECO:0000313" key="1">
    <source>
        <dbReference type="EMBL" id="KAK7339027.1"/>
    </source>
</evidence>
<reference evidence="1 2" key="1">
    <citation type="submission" date="2024-01" db="EMBL/GenBank/DDBJ databases">
        <title>The genomes of 5 underutilized Papilionoideae crops provide insights into root nodulation and disease resistanc.</title>
        <authorList>
            <person name="Jiang F."/>
        </authorList>
    </citation>
    <scope>NUCLEOTIDE SEQUENCE [LARGE SCALE GENOMIC DNA]</scope>
    <source>
        <strain evidence="1">LVBAO_FW01</strain>
        <tissue evidence="1">Leaves</tissue>
    </source>
</reference>
<dbReference type="AlphaFoldDB" id="A0AAN9LN15"/>
<organism evidence="1 2">
    <name type="scientific">Canavalia gladiata</name>
    <name type="common">Sword bean</name>
    <name type="synonym">Dolichos gladiatus</name>
    <dbReference type="NCBI Taxonomy" id="3824"/>
    <lineage>
        <taxon>Eukaryota</taxon>
        <taxon>Viridiplantae</taxon>
        <taxon>Streptophyta</taxon>
        <taxon>Embryophyta</taxon>
        <taxon>Tracheophyta</taxon>
        <taxon>Spermatophyta</taxon>
        <taxon>Magnoliopsida</taxon>
        <taxon>eudicotyledons</taxon>
        <taxon>Gunneridae</taxon>
        <taxon>Pentapetalae</taxon>
        <taxon>rosids</taxon>
        <taxon>fabids</taxon>
        <taxon>Fabales</taxon>
        <taxon>Fabaceae</taxon>
        <taxon>Papilionoideae</taxon>
        <taxon>50 kb inversion clade</taxon>
        <taxon>NPAAA clade</taxon>
        <taxon>indigoferoid/millettioid clade</taxon>
        <taxon>Phaseoleae</taxon>
        <taxon>Canavalia</taxon>
    </lineage>
</organism>
<comment type="caution">
    <text evidence="1">The sequence shown here is derived from an EMBL/GenBank/DDBJ whole genome shotgun (WGS) entry which is preliminary data.</text>
</comment>
<keyword evidence="2" id="KW-1185">Reference proteome</keyword>
<protein>
    <submittedName>
        <fullName evidence="1">Uncharacterized protein</fullName>
    </submittedName>
</protein>
<dbReference type="Proteomes" id="UP001367508">
    <property type="component" value="Unassembled WGS sequence"/>
</dbReference>
<gene>
    <name evidence="1" type="ORF">VNO77_19667</name>
</gene>
<name>A0AAN9LN15_CANGL</name>
<evidence type="ECO:0000313" key="2">
    <source>
        <dbReference type="Proteomes" id="UP001367508"/>
    </source>
</evidence>
<accession>A0AAN9LN15</accession>